<reference evidence="2 3" key="1">
    <citation type="submission" date="2016-10" db="EMBL/GenBank/DDBJ databases">
        <authorList>
            <person name="Varghese N."/>
            <person name="Submissions S."/>
        </authorList>
    </citation>
    <scope>NUCLEOTIDE SEQUENCE [LARGE SCALE GENOMIC DNA]</scope>
    <source>
        <strain evidence="2 3">DSM 2260</strain>
    </source>
</reference>
<proteinExistence type="predicted"/>
<comment type="caution">
    <text evidence="2">The sequence shown here is derived from an EMBL/GenBank/DDBJ whole genome shotgun (WGS) entry which is preliminary data.</text>
</comment>
<evidence type="ECO:0000313" key="2">
    <source>
        <dbReference type="EMBL" id="SDE87977.1"/>
    </source>
</evidence>
<feature type="compositionally biased region" description="Low complexity" evidence="1">
    <location>
        <begin position="55"/>
        <end position="68"/>
    </location>
</feature>
<feature type="compositionally biased region" description="Basic and acidic residues" evidence="1">
    <location>
        <begin position="8"/>
        <end position="19"/>
    </location>
</feature>
<evidence type="ECO:0000256" key="1">
    <source>
        <dbReference type="SAM" id="MobiDB-lite"/>
    </source>
</evidence>
<feature type="region of interest" description="Disordered" evidence="1">
    <location>
        <begin position="1"/>
        <end position="87"/>
    </location>
</feature>
<gene>
    <name evidence="2" type="ORF">SAMN04488504_1143</name>
</gene>
<organism evidence="2 3">
    <name type="scientific">Myxococcus virescens</name>
    <dbReference type="NCBI Taxonomy" id="83456"/>
    <lineage>
        <taxon>Bacteria</taxon>
        <taxon>Pseudomonadati</taxon>
        <taxon>Myxococcota</taxon>
        <taxon>Myxococcia</taxon>
        <taxon>Myxococcales</taxon>
        <taxon>Cystobacterineae</taxon>
        <taxon>Myxococcaceae</taxon>
        <taxon>Myxococcus</taxon>
    </lineage>
</organism>
<dbReference type="Proteomes" id="UP000198717">
    <property type="component" value="Unassembled WGS sequence"/>
</dbReference>
<sequence>MTSAHSRTAYEEDGRRPEEMNPLCPNKPLRGGKRTESGGGSPHRLYRIERPPRVSRPSRVFASRSPSPGLSKGDSGGAGCLLTAPPTTPPQAIGQLCHSIRGAEYTPARLPPTPCRPLLRRHQCELYFSPRSSSPPAQQESEAQKALPDLKALLEVRRGLRVSAESPAARGHKALLAPKAHLDWMVGGPKSVRQGRRSAMTTRYGIALCQARMGSSLTSVAAGATIIPSPAIPIAVQAARVVAMRSPPSNIILARRPFPGKYLAVPRW</sequence>
<evidence type="ECO:0000313" key="3">
    <source>
        <dbReference type="Proteomes" id="UP000198717"/>
    </source>
</evidence>
<protein>
    <submittedName>
        <fullName evidence="2">Uncharacterized protein</fullName>
    </submittedName>
</protein>
<name>A0ABY0N2K1_9BACT</name>
<accession>A0ABY0N2K1</accession>
<keyword evidence="3" id="KW-1185">Reference proteome</keyword>
<dbReference type="EMBL" id="FNAJ01000014">
    <property type="protein sequence ID" value="SDE87977.1"/>
    <property type="molecule type" value="Genomic_DNA"/>
</dbReference>